<dbReference type="EMBL" id="AMCI01000942">
    <property type="protein sequence ID" value="EJX07202.1"/>
    <property type="molecule type" value="Genomic_DNA"/>
</dbReference>
<dbReference type="GO" id="GO:0070004">
    <property type="term" value="F:cysteine-type exopeptidase activity"/>
    <property type="evidence" value="ECO:0007669"/>
    <property type="project" value="InterPro"/>
</dbReference>
<dbReference type="InterPro" id="IPR005322">
    <property type="entry name" value="Peptidase_C69"/>
</dbReference>
<dbReference type="GO" id="GO:0006508">
    <property type="term" value="P:proteolysis"/>
    <property type="evidence" value="ECO:0007669"/>
    <property type="project" value="InterPro"/>
</dbReference>
<dbReference type="Gene3D" id="3.60.60.10">
    <property type="entry name" value="Penicillin V Acylase, Chain A"/>
    <property type="match status" value="1"/>
</dbReference>
<dbReference type="AlphaFoldDB" id="J9GI26"/>
<organism evidence="1">
    <name type="scientific">gut metagenome</name>
    <dbReference type="NCBI Taxonomy" id="749906"/>
    <lineage>
        <taxon>unclassified sequences</taxon>
        <taxon>metagenomes</taxon>
        <taxon>organismal metagenomes</taxon>
    </lineage>
</organism>
<protein>
    <submittedName>
        <fullName evidence="1">Peptidase, C69 family</fullName>
    </submittedName>
</protein>
<reference evidence="1" key="1">
    <citation type="journal article" date="2012" name="PLoS ONE">
        <title>Gene sets for utilization of primary and secondary nutrition supplies in the distal gut of endangered iberian lynx.</title>
        <authorList>
            <person name="Alcaide M."/>
            <person name="Messina E."/>
            <person name="Richter M."/>
            <person name="Bargiela R."/>
            <person name="Peplies J."/>
            <person name="Huws S.A."/>
            <person name="Newbold C.J."/>
            <person name="Golyshin P.N."/>
            <person name="Simon M.A."/>
            <person name="Lopez G."/>
            <person name="Yakimov M.M."/>
            <person name="Ferrer M."/>
        </authorList>
    </citation>
    <scope>NUCLEOTIDE SEQUENCE</scope>
</reference>
<dbReference type="PANTHER" id="PTHR12994:SF17">
    <property type="entry name" value="LD30995P"/>
    <property type="match status" value="1"/>
</dbReference>
<dbReference type="PANTHER" id="PTHR12994">
    <property type="entry name" value="SECERNIN"/>
    <property type="match status" value="1"/>
</dbReference>
<dbReference type="Pfam" id="PF03577">
    <property type="entry name" value="Peptidase_C69"/>
    <property type="match status" value="1"/>
</dbReference>
<proteinExistence type="predicted"/>
<gene>
    <name evidence="1" type="ORF">EVA_04687</name>
</gene>
<evidence type="ECO:0000313" key="1">
    <source>
        <dbReference type="EMBL" id="EJX07202.1"/>
    </source>
</evidence>
<accession>J9GI26</accession>
<comment type="caution">
    <text evidence="1">The sequence shown here is derived from an EMBL/GenBank/DDBJ whole genome shotgun (WGS) entry which is preliminary data.</text>
</comment>
<dbReference type="GO" id="GO:0016805">
    <property type="term" value="F:dipeptidase activity"/>
    <property type="evidence" value="ECO:0007669"/>
    <property type="project" value="InterPro"/>
</dbReference>
<name>J9GI26_9ZZZZ</name>
<sequence length="539" mass="60155">MIASFINHFLRKTGAKTNRHDTDGCPSIDHTETVTAVSFLMLRGDTLMHLKQTLLAVSTGLALASLSMGSMACTTLIVGKNVSETGRVMVGHTEDAGGRVLHQEFFYPAQKHEAGADPLVAEPGRAVVPNVPETLDTYWSNMLDMNGSSFDQGFTNGAGVIICSNGGGSSFDGNELSDADAKLVDGGVGFLFRRTIAERAHSAREAVKIAGEIIEKYGYFGAARNYTVADKDEAWIINVVKGRHYVAKRIPDDKVMLISNYLAIRSVDLNDKENVIASPDLIDYAIQTGRYKPAKAGDYSDFDFSRAYQPDETSRLRSTNALRLQTGWEYLTGVHYSDWLHFPELQTPQFKVGVDEIRHLMRLTAPKTYAERGDGRADAFHVSADDISRSQTRESWVMELGEKPHLNTLWRCSSYQETGPYIPWFPTAGKIPEGYQWTTLDEARKVHFHMKPEYLSLDWNKSYFTYAVLGELVNFNRGLLGGVLPVQAEVEKAFDADVVKVRESVKDLPRDEARKVLADFTVRLRRQGRQDLQGSSRFD</sequence>